<keyword evidence="1" id="KW-1133">Transmembrane helix</keyword>
<accession>A0A644V4V0</accession>
<dbReference type="AlphaFoldDB" id="A0A644V4V0"/>
<evidence type="ECO:0000256" key="1">
    <source>
        <dbReference type="SAM" id="Phobius"/>
    </source>
</evidence>
<evidence type="ECO:0000313" key="2">
    <source>
        <dbReference type="EMBL" id="MPL86227.1"/>
    </source>
</evidence>
<comment type="caution">
    <text evidence="2">The sequence shown here is derived from an EMBL/GenBank/DDBJ whole genome shotgun (WGS) entry which is preliminary data.</text>
</comment>
<keyword evidence="1" id="KW-0812">Transmembrane</keyword>
<keyword evidence="1" id="KW-0472">Membrane</keyword>
<proteinExistence type="predicted"/>
<dbReference type="EMBL" id="VSSQ01000218">
    <property type="protein sequence ID" value="MPL86227.1"/>
    <property type="molecule type" value="Genomic_DNA"/>
</dbReference>
<feature type="transmembrane region" description="Helical" evidence="1">
    <location>
        <begin position="7"/>
        <end position="25"/>
    </location>
</feature>
<evidence type="ECO:0008006" key="3">
    <source>
        <dbReference type="Google" id="ProtNLM"/>
    </source>
</evidence>
<protein>
    <recommendedName>
        <fullName evidence="3">AsmA-like C-terminal domain-containing protein</fullName>
    </recommendedName>
</protein>
<sequence>MAKRAKIGATIVGVAIFLVAIFYGLSYQATKQVVNIFNKTLSGQQMLDGTLTVGTLRANIFGLVSFENLLWKDEQGRLIAQIGSGSFAVKPWDVITKRVEASTITNIEINDGLLCLDFNERMNLKNIDIAKQDKRKIGLPKPEFSSALKDMNFTMALNRCKLVARYANREFAMNDVNAKMHMNSRDKFDIDFSAGKFSGTLEADALNIVGSINLKPKVAVYDLNLTIKDLKPSSLGTGINVHEKVSTTSKISGQLPSPMIDGNLSMEELNLPALHFSNVIGDFHYENAFINITNVHADVYGGNCDASGYFNIDNKHYNVNVLGHKLRSDIAAKSLLINCLVELNLKMRGTGEHKKVLTYGDFKSGKGNYGPVLFDSITGKFTNQYGVLRFSDVEIHSSAGDISAPFFQIINGKLKLGKVFFHDHQTGENKAFN</sequence>
<organism evidence="2">
    <name type="scientific">bioreactor metagenome</name>
    <dbReference type="NCBI Taxonomy" id="1076179"/>
    <lineage>
        <taxon>unclassified sequences</taxon>
        <taxon>metagenomes</taxon>
        <taxon>ecological metagenomes</taxon>
    </lineage>
</organism>
<reference evidence="2" key="1">
    <citation type="submission" date="2019-08" db="EMBL/GenBank/DDBJ databases">
        <authorList>
            <person name="Kucharzyk K."/>
            <person name="Murdoch R.W."/>
            <person name="Higgins S."/>
            <person name="Loffler F."/>
        </authorList>
    </citation>
    <scope>NUCLEOTIDE SEQUENCE</scope>
</reference>
<name>A0A644V4V0_9ZZZZ</name>
<gene>
    <name evidence="2" type="ORF">SDC9_32204</name>
</gene>